<dbReference type="Proteomes" id="UP000824262">
    <property type="component" value="Unassembled WGS sequence"/>
</dbReference>
<dbReference type="EMBL" id="DVGA01000018">
    <property type="protein sequence ID" value="HIQ77870.1"/>
    <property type="molecule type" value="Genomic_DNA"/>
</dbReference>
<reference evidence="2" key="2">
    <citation type="journal article" date="2021" name="PeerJ">
        <title>Extensive microbial diversity within the chicken gut microbiome revealed by metagenomics and culture.</title>
        <authorList>
            <person name="Gilroy R."/>
            <person name="Ravi A."/>
            <person name="Getino M."/>
            <person name="Pursley I."/>
            <person name="Horton D.L."/>
            <person name="Alikhan N.F."/>
            <person name="Baker D."/>
            <person name="Gharbi K."/>
            <person name="Hall N."/>
            <person name="Watson M."/>
            <person name="Adriaenssens E.M."/>
            <person name="Foster-Nyarko E."/>
            <person name="Jarju S."/>
            <person name="Secka A."/>
            <person name="Antonio M."/>
            <person name="Oren A."/>
            <person name="Chaudhuri R.R."/>
            <person name="La Ragione R."/>
            <person name="Hildebrand F."/>
            <person name="Pallen M.J."/>
        </authorList>
    </citation>
    <scope>NUCLEOTIDE SEQUENCE</scope>
    <source>
        <strain evidence="2">ChiBcolR7-354</strain>
    </source>
</reference>
<dbReference type="InterPro" id="IPR000182">
    <property type="entry name" value="GNAT_dom"/>
</dbReference>
<name>A0A9D1CT00_9FIRM</name>
<feature type="domain" description="N-acetyltransferase" evidence="1">
    <location>
        <begin position="17"/>
        <end position="160"/>
    </location>
</feature>
<organism evidence="2 3">
    <name type="scientific">Candidatus Scatomorpha intestinavium</name>
    <dbReference type="NCBI Taxonomy" id="2840922"/>
    <lineage>
        <taxon>Bacteria</taxon>
        <taxon>Bacillati</taxon>
        <taxon>Bacillota</taxon>
        <taxon>Clostridia</taxon>
        <taxon>Eubacteriales</taxon>
        <taxon>Candidatus Scatomorpha</taxon>
    </lineage>
</organism>
<evidence type="ECO:0000313" key="2">
    <source>
        <dbReference type="EMBL" id="HIQ77870.1"/>
    </source>
</evidence>
<evidence type="ECO:0000259" key="1">
    <source>
        <dbReference type="PROSITE" id="PS51186"/>
    </source>
</evidence>
<dbReference type="Gene3D" id="3.40.630.30">
    <property type="match status" value="1"/>
</dbReference>
<dbReference type="AlphaFoldDB" id="A0A9D1CT00"/>
<reference evidence="2" key="1">
    <citation type="submission" date="2020-10" db="EMBL/GenBank/DDBJ databases">
        <authorList>
            <person name="Gilroy R."/>
        </authorList>
    </citation>
    <scope>NUCLEOTIDE SEQUENCE</scope>
    <source>
        <strain evidence="2">ChiBcolR7-354</strain>
    </source>
</reference>
<protein>
    <submittedName>
        <fullName evidence="2">GNAT family N-acetyltransferase</fullName>
    </submittedName>
</protein>
<comment type="caution">
    <text evidence="2">The sequence shown here is derived from an EMBL/GenBank/DDBJ whole genome shotgun (WGS) entry which is preliminary data.</text>
</comment>
<evidence type="ECO:0000313" key="3">
    <source>
        <dbReference type="Proteomes" id="UP000824262"/>
    </source>
</evidence>
<dbReference type="PROSITE" id="PS51186">
    <property type="entry name" value="GNAT"/>
    <property type="match status" value="1"/>
</dbReference>
<dbReference type="GO" id="GO:0016747">
    <property type="term" value="F:acyltransferase activity, transferring groups other than amino-acyl groups"/>
    <property type="evidence" value="ECO:0007669"/>
    <property type="project" value="InterPro"/>
</dbReference>
<gene>
    <name evidence="2" type="ORF">IAB77_01265</name>
</gene>
<dbReference type="SUPFAM" id="SSF55729">
    <property type="entry name" value="Acyl-CoA N-acyltransferases (Nat)"/>
    <property type="match status" value="1"/>
</dbReference>
<accession>A0A9D1CT00</accession>
<sequence length="160" mass="17784">MLNIVTQIDGNTLRGLLSVYSESMQDLRINFGSDAEMRAAYESFLRDFVKSAKHLILAEESGGEWVSALRAIETGEGRWFLEAVETKPASRQKGFGTALLRHTIDYLRGLGMTELTCLISKKNLASQALHGKCGFVPTDELPLNCWGELEEGTVLYRLAK</sequence>
<dbReference type="CDD" id="cd04301">
    <property type="entry name" value="NAT_SF"/>
    <property type="match status" value="1"/>
</dbReference>
<dbReference type="InterPro" id="IPR016181">
    <property type="entry name" value="Acyl_CoA_acyltransferase"/>
</dbReference>
<dbReference type="Pfam" id="PF00583">
    <property type="entry name" value="Acetyltransf_1"/>
    <property type="match status" value="1"/>
</dbReference>
<proteinExistence type="predicted"/>